<comment type="cofactor">
    <cofactor evidence="8">
        <name>a divalent metal cation</name>
        <dbReference type="ChEBI" id="CHEBI:60240"/>
    </cofactor>
    <text evidence="8">Binds 2 divalent metal cations per subunit.</text>
</comment>
<dbReference type="Pfam" id="PF05343">
    <property type="entry name" value="Peptidase_M42"/>
    <property type="match status" value="1"/>
</dbReference>
<evidence type="ECO:0000313" key="9">
    <source>
        <dbReference type="EMBL" id="QPJ62200.1"/>
    </source>
</evidence>
<dbReference type="InterPro" id="IPR023367">
    <property type="entry name" value="Peptidase_M42_dom2"/>
</dbReference>
<feature type="binding site" evidence="8">
    <location>
        <position position="225"/>
    </location>
    <ligand>
        <name>Zn(2+)</name>
        <dbReference type="ChEBI" id="CHEBI:29105"/>
        <label>2</label>
    </ligand>
</feature>
<evidence type="ECO:0000256" key="3">
    <source>
        <dbReference type="ARBA" id="ARBA00022670"/>
    </source>
</evidence>
<proteinExistence type="inferred from homology"/>
<evidence type="ECO:0000256" key="2">
    <source>
        <dbReference type="ARBA" id="ARBA00022438"/>
    </source>
</evidence>
<dbReference type="SUPFAM" id="SSF101821">
    <property type="entry name" value="Aminopeptidase/glucanase lid domain"/>
    <property type="match status" value="1"/>
</dbReference>
<dbReference type="GO" id="GO:0006508">
    <property type="term" value="P:proteolysis"/>
    <property type="evidence" value="ECO:0007669"/>
    <property type="project" value="UniProtKB-KW"/>
</dbReference>
<sequence length="364" mass="39905">MSNYPIDRGYLQDTLVNLLNIPSPTGRTDEIVSYVCDELTQIGIRFELTRRGAIRAELKGEQESPDRAVVAHLDTLGAMVKFLKNNGRLETVPIGTWSSRFAEGARVTMFCDDDRQLRGTLLPKKSSGHTFNEEIDTQQISWENLEVRIDKLCNSKSELECLGINVGDFIALDPGAEIIENNFIVSRYLDDKAGVAAILSAAKSIQETGLTLPVDCHLLFTISEEVGVGASHVLHGDVAELVSVDNATVAEGQNSCESGVTIAMQDSSGPFDYHLTHKLIQLCGEHGIEHSRDVFKYYRSDAASAMEAGNDIRTALLGFGLDASHGYERVHFDSLEALAKLLILYIQSPPTFKSDKHLIAPPGK</sequence>
<dbReference type="Gene3D" id="3.40.630.10">
    <property type="entry name" value="Zn peptidases"/>
    <property type="match status" value="1"/>
</dbReference>
<name>A0A7T0BWF8_9BACT</name>
<accession>A0A7T0BWF8</accession>
<feature type="binding site" evidence="8">
    <location>
        <position position="190"/>
    </location>
    <ligand>
        <name>Zn(2+)</name>
        <dbReference type="ChEBI" id="CHEBI:29105"/>
        <label>2</label>
    </ligand>
</feature>
<keyword evidence="5" id="KW-0378">Hydrolase</keyword>
<evidence type="ECO:0000313" key="10">
    <source>
        <dbReference type="Proteomes" id="UP000594688"/>
    </source>
</evidence>
<evidence type="ECO:0000256" key="1">
    <source>
        <dbReference type="ARBA" id="ARBA00006272"/>
    </source>
</evidence>
<dbReference type="AlphaFoldDB" id="A0A7T0BWF8"/>
<feature type="active site" description="Proton acceptor" evidence="7">
    <location>
        <position position="224"/>
    </location>
</feature>
<feature type="binding site" evidence="8">
    <location>
        <position position="325"/>
    </location>
    <ligand>
        <name>Zn(2+)</name>
        <dbReference type="ChEBI" id="CHEBI:29105"/>
        <label>2</label>
    </ligand>
</feature>
<protein>
    <submittedName>
        <fullName evidence="9">Osmoprotectant NAGGN system M42 family peptidase</fullName>
    </submittedName>
</protein>
<dbReference type="InterPro" id="IPR017537">
    <property type="entry name" value="Peptidase_M42_hydrolase"/>
</dbReference>
<dbReference type="GO" id="GO:0046872">
    <property type="term" value="F:metal ion binding"/>
    <property type="evidence" value="ECO:0007669"/>
    <property type="project" value="UniProtKB-UniRule"/>
</dbReference>
<evidence type="ECO:0000256" key="7">
    <source>
        <dbReference type="PIRSR" id="PIRSR001123-1"/>
    </source>
</evidence>
<feature type="binding site" evidence="8">
    <location>
        <position position="190"/>
    </location>
    <ligand>
        <name>Zn(2+)</name>
        <dbReference type="ChEBI" id="CHEBI:29105"/>
        <label>1</label>
    </ligand>
</feature>
<comment type="similarity">
    <text evidence="1 6">Belongs to the peptidase M42 family.</text>
</comment>
<dbReference type="PANTHER" id="PTHR32481:SF7">
    <property type="entry name" value="AMINOPEPTIDASE YHFE-RELATED"/>
    <property type="match status" value="1"/>
</dbReference>
<organism evidence="9 10">
    <name type="scientific">Candidatus Nitronauta litoralis</name>
    <dbReference type="NCBI Taxonomy" id="2705533"/>
    <lineage>
        <taxon>Bacteria</taxon>
        <taxon>Pseudomonadati</taxon>
        <taxon>Nitrospinota/Tectimicrobiota group</taxon>
        <taxon>Nitrospinota</taxon>
        <taxon>Nitrospinia</taxon>
        <taxon>Nitrospinales</taxon>
        <taxon>Nitrospinaceae</taxon>
        <taxon>Candidatus Nitronauta</taxon>
    </lineage>
</organism>
<evidence type="ECO:0000256" key="8">
    <source>
        <dbReference type="PIRSR" id="PIRSR001123-2"/>
    </source>
</evidence>
<dbReference type="EMBL" id="CP048685">
    <property type="protein sequence ID" value="QPJ62200.1"/>
    <property type="molecule type" value="Genomic_DNA"/>
</dbReference>
<dbReference type="GO" id="GO:0004177">
    <property type="term" value="F:aminopeptidase activity"/>
    <property type="evidence" value="ECO:0007669"/>
    <property type="project" value="UniProtKB-UniRule"/>
</dbReference>
<dbReference type="Proteomes" id="UP000594688">
    <property type="component" value="Chromosome"/>
</dbReference>
<dbReference type="CDD" id="cd05657">
    <property type="entry name" value="M42_glucanase_like"/>
    <property type="match status" value="1"/>
</dbReference>
<dbReference type="PANTHER" id="PTHR32481">
    <property type="entry name" value="AMINOPEPTIDASE"/>
    <property type="match status" value="1"/>
</dbReference>
<dbReference type="InterPro" id="IPR008007">
    <property type="entry name" value="Peptidase_M42"/>
</dbReference>
<evidence type="ECO:0000256" key="4">
    <source>
        <dbReference type="ARBA" id="ARBA00022723"/>
    </source>
</evidence>
<keyword evidence="3" id="KW-0645">Protease</keyword>
<evidence type="ECO:0000256" key="6">
    <source>
        <dbReference type="PIRNR" id="PIRNR001123"/>
    </source>
</evidence>
<dbReference type="Gene3D" id="2.40.30.40">
    <property type="entry name" value="Peptidase M42, domain 2"/>
    <property type="match status" value="1"/>
</dbReference>
<feature type="binding site" evidence="8">
    <location>
        <position position="72"/>
    </location>
    <ligand>
        <name>Zn(2+)</name>
        <dbReference type="ChEBI" id="CHEBI:29105"/>
        <label>1</label>
    </ligand>
</feature>
<gene>
    <name evidence="9" type="ORF">G3M70_10085</name>
</gene>
<reference evidence="9 10" key="1">
    <citation type="submission" date="2020-02" db="EMBL/GenBank/DDBJ databases">
        <title>Genomic and physiological characterization of two novel Nitrospinaceae genera.</title>
        <authorList>
            <person name="Mueller A.J."/>
            <person name="Jung M.-Y."/>
            <person name="Strachan C.R."/>
            <person name="Herbold C.W."/>
            <person name="Kirkegaard R.H."/>
            <person name="Daims H."/>
        </authorList>
    </citation>
    <scope>NUCLEOTIDE SEQUENCE [LARGE SCALE GENOMIC DNA]</scope>
    <source>
        <strain evidence="9">EB</strain>
    </source>
</reference>
<dbReference type="KEGG" id="nli:G3M70_10085"/>
<keyword evidence="4 8" id="KW-0479">Metal-binding</keyword>
<dbReference type="InterPro" id="IPR051464">
    <property type="entry name" value="Peptidase_M42_aminopept"/>
</dbReference>
<dbReference type="NCBIfam" id="TIGR03106">
    <property type="entry name" value="trio_M42_hydro"/>
    <property type="match status" value="1"/>
</dbReference>
<keyword evidence="2" id="KW-0031">Aminopeptidase</keyword>
<dbReference type="SUPFAM" id="SSF53187">
    <property type="entry name" value="Zn-dependent exopeptidases"/>
    <property type="match status" value="1"/>
</dbReference>
<evidence type="ECO:0000256" key="5">
    <source>
        <dbReference type="ARBA" id="ARBA00022801"/>
    </source>
</evidence>
<dbReference type="PIRSF" id="PIRSF001123">
    <property type="entry name" value="PepA_GA"/>
    <property type="match status" value="1"/>
</dbReference>